<evidence type="ECO:0000313" key="2">
    <source>
        <dbReference type="Proteomes" id="UP000266841"/>
    </source>
</evidence>
<comment type="caution">
    <text evidence="1">The sequence shown here is derived from an EMBL/GenBank/DDBJ whole genome shotgun (WGS) entry which is preliminary data.</text>
</comment>
<organism evidence="1 2">
    <name type="scientific">Thalassiosira oceanica</name>
    <name type="common">Marine diatom</name>
    <dbReference type="NCBI Taxonomy" id="159749"/>
    <lineage>
        <taxon>Eukaryota</taxon>
        <taxon>Sar</taxon>
        <taxon>Stramenopiles</taxon>
        <taxon>Ochrophyta</taxon>
        <taxon>Bacillariophyta</taxon>
        <taxon>Coscinodiscophyceae</taxon>
        <taxon>Thalassiosirophycidae</taxon>
        <taxon>Thalassiosirales</taxon>
        <taxon>Thalassiosiraceae</taxon>
        <taxon>Thalassiosira</taxon>
    </lineage>
</organism>
<keyword evidence="2" id="KW-1185">Reference proteome</keyword>
<name>K0SD53_THAOC</name>
<reference evidence="1 2" key="1">
    <citation type="journal article" date="2012" name="Genome Biol.">
        <title>Genome and low-iron response of an oceanic diatom adapted to chronic iron limitation.</title>
        <authorList>
            <person name="Lommer M."/>
            <person name="Specht M."/>
            <person name="Roy A.S."/>
            <person name="Kraemer L."/>
            <person name="Andreson R."/>
            <person name="Gutowska M.A."/>
            <person name="Wolf J."/>
            <person name="Bergner S.V."/>
            <person name="Schilhabel M.B."/>
            <person name="Klostermeier U.C."/>
            <person name="Beiko R.G."/>
            <person name="Rosenstiel P."/>
            <person name="Hippler M."/>
            <person name="Laroche J."/>
        </authorList>
    </citation>
    <scope>NUCLEOTIDE SEQUENCE [LARGE SCALE GENOMIC DNA]</scope>
    <source>
        <strain evidence="1 2">CCMP1005</strain>
    </source>
</reference>
<evidence type="ECO:0000313" key="1">
    <source>
        <dbReference type="EMBL" id="EJK58881.1"/>
    </source>
</evidence>
<accession>K0SD53</accession>
<gene>
    <name evidence="1" type="ORF">THAOC_20960</name>
</gene>
<proteinExistence type="predicted"/>
<dbReference type="AlphaFoldDB" id="K0SD53"/>
<protein>
    <submittedName>
        <fullName evidence="1">Uncharacterized protein</fullName>
    </submittedName>
</protein>
<sequence>MSLRIRKLKAADDLQAEALTHCHRVVKRMRANSEASTERLLVSLFLAMQSEHLSLQTSRAVLHQCSGGMTEMGDRVTNPNPTKPKKVPPAAAVLIARLRSVRSEGGDAVARRRCPGGAPIVLPYSPTRQRTVPSLSRSWHRDVNAEVAAARSSRFRCLEPAAARATISTRARA</sequence>
<dbReference type="Proteomes" id="UP000266841">
    <property type="component" value="Unassembled WGS sequence"/>
</dbReference>
<dbReference type="EMBL" id="AGNL01024053">
    <property type="protein sequence ID" value="EJK58881.1"/>
    <property type="molecule type" value="Genomic_DNA"/>
</dbReference>